<feature type="compositionally biased region" description="Basic and acidic residues" evidence="1">
    <location>
        <begin position="312"/>
        <end position="326"/>
    </location>
</feature>
<proteinExistence type="predicted"/>
<keyword evidence="2" id="KW-0472">Membrane</keyword>
<accession>A0AAD4P1L9</accession>
<feature type="compositionally biased region" description="Basic residues" evidence="1">
    <location>
        <begin position="77"/>
        <end position="86"/>
    </location>
</feature>
<dbReference type="PANTHER" id="PTHR34562">
    <property type="entry name" value="WPP DOMAIN-INTERACTING PROTEIN 2"/>
    <property type="match status" value="1"/>
</dbReference>
<feature type="transmembrane region" description="Helical" evidence="2">
    <location>
        <begin position="494"/>
        <end position="517"/>
    </location>
</feature>
<feature type="compositionally biased region" description="Basic and acidic residues" evidence="1">
    <location>
        <begin position="119"/>
        <end position="128"/>
    </location>
</feature>
<evidence type="ECO:0000313" key="3">
    <source>
        <dbReference type="EMBL" id="KAH6822836.1"/>
    </source>
</evidence>
<dbReference type="PANTHER" id="PTHR34562:SF8">
    <property type="entry name" value="WPP DOMAIN-INTERACTING PROTEIN 1"/>
    <property type="match status" value="1"/>
</dbReference>
<organism evidence="3 4">
    <name type="scientific">Perilla frutescens var. hirtella</name>
    <name type="common">Perilla citriodora</name>
    <name type="synonym">Perilla setoyensis</name>
    <dbReference type="NCBI Taxonomy" id="608512"/>
    <lineage>
        <taxon>Eukaryota</taxon>
        <taxon>Viridiplantae</taxon>
        <taxon>Streptophyta</taxon>
        <taxon>Embryophyta</taxon>
        <taxon>Tracheophyta</taxon>
        <taxon>Spermatophyta</taxon>
        <taxon>Magnoliopsida</taxon>
        <taxon>eudicotyledons</taxon>
        <taxon>Gunneridae</taxon>
        <taxon>Pentapetalae</taxon>
        <taxon>asterids</taxon>
        <taxon>lamiids</taxon>
        <taxon>Lamiales</taxon>
        <taxon>Lamiaceae</taxon>
        <taxon>Nepetoideae</taxon>
        <taxon>Elsholtzieae</taxon>
        <taxon>Perilla</taxon>
    </lineage>
</organism>
<feature type="compositionally biased region" description="Basic and acidic residues" evidence="1">
    <location>
        <begin position="221"/>
        <end position="249"/>
    </location>
</feature>
<comment type="caution">
    <text evidence="3">The sequence shown here is derived from an EMBL/GenBank/DDBJ whole genome shotgun (WGS) entry which is preliminary data.</text>
</comment>
<feature type="compositionally biased region" description="Basic and acidic residues" evidence="1">
    <location>
        <begin position="46"/>
        <end position="67"/>
    </location>
</feature>
<keyword evidence="2" id="KW-0812">Transmembrane</keyword>
<evidence type="ECO:0000256" key="2">
    <source>
        <dbReference type="SAM" id="Phobius"/>
    </source>
</evidence>
<keyword evidence="2" id="KW-1133">Transmembrane helix</keyword>
<dbReference type="InterPro" id="IPR044696">
    <property type="entry name" value="WIP1/2/3"/>
</dbReference>
<keyword evidence="4" id="KW-1185">Reference proteome</keyword>
<evidence type="ECO:0000313" key="4">
    <source>
        <dbReference type="Proteomes" id="UP001190926"/>
    </source>
</evidence>
<name>A0AAD4P1L9_PERFH</name>
<dbReference type="AlphaFoldDB" id="A0AAD4P1L9"/>
<feature type="region of interest" description="Disordered" evidence="1">
    <location>
        <begin position="1"/>
        <end position="135"/>
    </location>
</feature>
<dbReference type="Proteomes" id="UP001190926">
    <property type="component" value="Unassembled WGS sequence"/>
</dbReference>
<evidence type="ECO:0000256" key="1">
    <source>
        <dbReference type="SAM" id="MobiDB-lite"/>
    </source>
</evidence>
<dbReference type="EMBL" id="SDAM02001188">
    <property type="protein sequence ID" value="KAH6822836.1"/>
    <property type="molecule type" value="Genomic_DNA"/>
</dbReference>
<feature type="compositionally biased region" description="Polar residues" evidence="1">
    <location>
        <begin position="31"/>
        <end position="41"/>
    </location>
</feature>
<reference evidence="3 4" key="1">
    <citation type="journal article" date="2021" name="Nat. Commun.">
        <title>Incipient diploidization of the medicinal plant Perilla within 10,000 years.</title>
        <authorList>
            <person name="Zhang Y."/>
            <person name="Shen Q."/>
            <person name="Leng L."/>
            <person name="Zhang D."/>
            <person name="Chen S."/>
            <person name="Shi Y."/>
            <person name="Ning Z."/>
            <person name="Chen S."/>
        </authorList>
    </citation>
    <scope>NUCLEOTIDE SEQUENCE [LARGE SCALE GENOMIC DNA]</scope>
    <source>
        <strain evidence="4">cv. PC099</strain>
    </source>
</reference>
<feature type="region of interest" description="Disordered" evidence="1">
    <location>
        <begin position="155"/>
        <end position="251"/>
    </location>
</feature>
<feature type="region of interest" description="Disordered" evidence="1">
    <location>
        <begin position="297"/>
        <end position="327"/>
    </location>
</feature>
<gene>
    <name evidence="3" type="ORF">C2S53_017235</name>
</gene>
<protein>
    <submittedName>
        <fullName evidence="3">Uncharacterized protein</fullName>
    </submittedName>
</protein>
<sequence>MDLESECWVHESVEDNEGIANDPVSDRLGSGSESKVQNNGSCVVENDDRSGLNREGGEGSAHVELKPGAKTTVRKGYGLKKWRRIRRDSNRDGGSSIDTGETVAKESRSPGANPSKRVQYAERKEKSEGSVSSTNAVVRSFDGFALLDDSGLGLSPSFAAGTDSENSEDRSSKSSTAASAPKMKYEIPVMGGFPRDKSKMSSLNGKSLMQPLQFGQQRGKGRTETSKKPRGERVKIEKENSHSSVESDSRSSNFVFVQGTFSVNNGTRNEGTNEYDGENGDEVQGIGKQVNDGHQGVYGNDGGGGFEDLSPDDERGENHGRLRDSDPLAESIRALQSAQEALEREVLKFKEIGNDVSIDGAVFSELCTESIDAEEKLQETRGEEGSQRFSQVLQSKDVVTELEELFKQKVEAEVEYLAISRTVQKLRVAAVDQISVLEEHKAVASEQTEILRKLGDAENRAALLKKKAEELENYCDETASADELLKVQKRVGKYGLCFVVQLVLLAVFIMGVVTLQFSQDYVEFVPT</sequence>